<reference evidence="1 2" key="1">
    <citation type="submission" date="2023-08" db="EMBL/GenBank/DDBJ databases">
        <title>Helicovermis profunda gen. nov., sp. nov., a novel mesophilic, fermentative bacterium within the Bacillota from a deep-sea hydrothermal vent chimney.</title>
        <authorList>
            <person name="Miyazaki U."/>
            <person name="Mizutani D."/>
            <person name="Hashimoto Y."/>
            <person name="Tame A."/>
            <person name="Sawayama S."/>
            <person name="Miyazaki J."/>
            <person name="Takai K."/>
            <person name="Nakagawa S."/>
        </authorList>
    </citation>
    <scope>NUCLEOTIDE SEQUENCE [LARGE SCALE GENOMIC DNA]</scope>
    <source>
        <strain evidence="1 2">S502</strain>
    </source>
</reference>
<dbReference type="KEGG" id="hprf:HLPR_01480"/>
<name>A0AAU9E5F5_9FIRM</name>
<dbReference type="Proteomes" id="UP001321786">
    <property type="component" value="Chromosome"/>
</dbReference>
<gene>
    <name evidence="1" type="ORF">HLPR_01480</name>
</gene>
<dbReference type="RefSeq" id="WP_338536184.1">
    <property type="nucleotide sequence ID" value="NZ_AP028654.1"/>
</dbReference>
<evidence type="ECO:0000313" key="1">
    <source>
        <dbReference type="EMBL" id="BEP27817.1"/>
    </source>
</evidence>
<sequence length="254" mass="29067">MNKLTALYEVMKNVKKMKGADDFKVSIDAEVKFAEDIIATLEAYKEVSKGKHNKKATIKFGDEFVEFENSTSVNSSFELNHENHHKGMHHGIFSHGMKQGMCNHGMNYSEMKGHSNKYISKFDRGMMMIKLLDKINFKETEDNRKILSLELKTTDLPEKLQAHMKDHLAYKHEHLAMMKEHGCEAHHEKMTKFLKTSGLDQIDTKTVMPEKVNLIVEINENNQADLVKVNALVKSKLNSGKEKKITISISAKML</sequence>
<dbReference type="AlphaFoldDB" id="A0AAU9E5F5"/>
<proteinExistence type="predicted"/>
<accession>A0AAU9E5F5</accession>
<protein>
    <submittedName>
        <fullName evidence="1">Uncharacterized protein</fullName>
    </submittedName>
</protein>
<dbReference type="EMBL" id="AP028654">
    <property type="protein sequence ID" value="BEP27817.1"/>
    <property type="molecule type" value="Genomic_DNA"/>
</dbReference>
<evidence type="ECO:0000313" key="2">
    <source>
        <dbReference type="Proteomes" id="UP001321786"/>
    </source>
</evidence>
<organism evidence="1 2">
    <name type="scientific">Helicovermis profundi</name>
    <dbReference type="NCBI Taxonomy" id="3065157"/>
    <lineage>
        <taxon>Bacteria</taxon>
        <taxon>Bacillati</taxon>
        <taxon>Bacillota</taxon>
        <taxon>Clostridia</taxon>
        <taxon>Helicovermis</taxon>
    </lineage>
</organism>
<keyword evidence="2" id="KW-1185">Reference proteome</keyword>